<protein>
    <submittedName>
        <fullName evidence="2">Uncharacterized protein</fullName>
    </submittedName>
</protein>
<dbReference type="Proteomes" id="UP000070174">
    <property type="component" value="Unassembled WGS sequence"/>
</dbReference>
<sequence>MSNYTIKNYKIFLKIFAKSVYIFILRGIIIVPNKIKVIKQ</sequence>
<dbReference type="EMBL" id="LRQE01000041">
    <property type="protein sequence ID" value="KXA28686.1"/>
    <property type="molecule type" value="Genomic_DNA"/>
</dbReference>
<proteinExistence type="predicted"/>
<gene>
    <name evidence="2" type="ORF">HMPREF3229_01682</name>
</gene>
<keyword evidence="1" id="KW-0472">Membrane</keyword>
<dbReference type="PATRIC" id="fig|54005.3.peg.1644"/>
<feature type="transmembrane region" description="Helical" evidence="1">
    <location>
        <begin position="12"/>
        <end position="31"/>
    </location>
</feature>
<organism evidence="2">
    <name type="scientific">Peptoniphilus harei</name>
    <dbReference type="NCBI Taxonomy" id="54005"/>
    <lineage>
        <taxon>Bacteria</taxon>
        <taxon>Bacillati</taxon>
        <taxon>Bacillota</taxon>
        <taxon>Tissierellia</taxon>
        <taxon>Tissierellales</taxon>
        <taxon>Peptoniphilaceae</taxon>
        <taxon>Peptoniphilus</taxon>
    </lineage>
</organism>
<accession>A0A133PJE8</accession>
<keyword evidence="1" id="KW-0812">Transmembrane</keyword>
<name>A0A133PJE8_9FIRM</name>
<evidence type="ECO:0000313" key="3">
    <source>
        <dbReference type="Proteomes" id="UP000070174"/>
    </source>
</evidence>
<dbReference type="AlphaFoldDB" id="A0A133PJE8"/>
<evidence type="ECO:0000256" key="1">
    <source>
        <dbReference type="SAM" id="Phobius"/>
    </source>
</evidence>
<comment type="caution">
    <text evidence="2">The sequence shown here is derived from an EMBL/GenBank/DDBJ whole genome shotgun (WGS) entry which is preliminary data.</text>
</comment>
<reference evidence="2 3" key="1">
    <citation type="submission" date="2016-01" db="EMBL/GenBank/DDBJ databases">
        <authorList>
            <person name="Oliw E.H."/>
        </authorList>
    </citation>
    <scope>NUCLEOTIDE SEQUENCE [LARGE SCALE GENOMIC DNA]</scope>
    <source>
        <strain evidence="2 3">CMW7756A</strain>
    </source>
</reference>
<evidence type="ECO:0000313" key="2">
    <source>
        <dbReference type="EMBL" id="KXA28686.1"/>
    </source>
</evidence>
<keyword evidence="1" id="KW-1133">Transmembrane helix</keyword>